<dbReference type="CDD" id="cd00488">
    <property type="entry name" value="PCD_DCoH"/>
    <property type="match status" value="1"/>
</dbReference>
<reference evidence="5" key="1">
    <citation type="submission" date="2018-05" db="EMBL/GenBank/DDBJ databases">
        <authorList>
            <person name="Lanie J.A."/>
            <person name="Ng W.-L."/>
            <person name="Kazmierczak K.M."/>
            <person name="Andrzejewski T.M."/>
            <person name="Davidsen T.M."/>
            <person name="Wayne K.J."/>
            <person name="Tettelin H."/>
            <person name="Glass J.I."/>
            <person name="Rusch D."/>
            <person name="Podicherti R."/>
            <person name="Tsui H.-C.T."/>
            <person name="Winkler M.E."/>
        </authorList>
    </citation>
    <scope>NUCLEOTIDE SEQUENCE</scope>
</reference>
<name>A0A381XX61_9ZZZZ</name>
<gene>
    <name evidence="5" type="ORF">METZ01_LOCUS122220</name>
</gene>
<keyword evidence="4" id="KW-0456">Lyase</keyword>
<dbReference type="GO" id="GO:0006729">
    <property type="term" value="P:tetrahydrobiopterin biosynthetic process"/>
    <property type="evidence" value="ECO:0007669"/>
    <property type="project" value="InterPro"/>
</dbReference>
<dbReference type="InterPro" id="IPR001533">
    <property type="entry name" value="Pterin_deHydtase"/>
</dbReference>
<proteinExistence type="inferred from homology"/>
<dbReference type="PANTHER" id="PTHR12599">
    <property type="entry name" value="PTERIN-4-ALPHA-CARBINOLAMINE DEHYDRATASE"/>
    <property type="match status" value="1"/>
</dbReference>
<dbReference type="Gene3D" id="3.30.1360.20">
    <property type="entry name" value="Transcriptional coactivator/pterin dehydratase"/>
    <property type="match status" value="1"/>
</dbReference>
<dbReference type="EC" id="4.2.1.96" evidence="3"/>
<sequence length="95" mass="10754">MAKLNTESIRGWLSSRKGWKRRSNKIVKEFQFKSFRDSIVFVNRVATLADTHDHHPDIEVCYTTVTLTLSTHDAGGITEKDLELAEQVDFASSGN</sequence>
<dbReference type="PANTHER" id="PTHR12599:SF0">
    <property type="entry name" value="PTERIN-4-ALPHA-CARBINOLAMINE DEHYDRATASE"/>
    <property type="match status" value="1"/>
</dbReference>
<organism evidence="5">
    <name type="scientific">marine metagenome</name>
    <dbReference type="NCBI Taxonomy" id="408172"/>
    <lineage>
        <taxon>unclassified sequences</taxon>
        <taxon>metagenomes</taxon>
        <taxon>ecological metagenomes</taxon>
    </lineage>
</organism>
<evidence type="ECO:0000256" key="3">
    <source>
        <dbReference type="ARBA" id="ARBA00013252"/>
    </source>
</evidence>
<dbReference type="SUPFAM" id="SSF55248">
    <property type="entry name" value="PCD-like"/>
    <property type="match status" value="1"/>
</dbReference>
<dbReference type="Pfam" id="PF01329">
    <property type="entry name" value="Pterin_4a"/>
    <property type="match status" value="1"/>
</dbReference>
<dbReference type="EMBL" id="UINC01016708">
    <property type="protein sequence ID" value="SVA69366.1"/>
    <property type="molecule type" value="Genomic_DNA"/>
</dbReference>
<comment type="catalytic activity">
    <reaction evidence="1">
        <text>(4aS,6R)-4a-hydroxy-L-erythro-5,6,7,8-tetrahydrobiopterin = (6R)-L-erythro-6,7-dihydrobiopterin + H2O</text>
        <dbReference type="Rhea" id="RHEA:11920"/>
        <dbReference type="ChEBI" id="CHEBI:15377"/>
        <dbReference type="ChEBI" id="CHEBI:15642"/>
        <dbReference type="ChEBI" id="CHEBI:43120"/>
        <dbReference type="EC" id="4.2.1.96"/>
    </reaction>
</comment>
<protein>
    <recommendedName>
        <fullName evidence="3">4a-hydroxytetrahydrobiopterin dehydratase</fullName>
        <ecNumber evidence="3">4.2.1.96</ecNumber>
    </recommendedName>
</protein>
<dbReference type="NCBIfam" id="NF002017">
    <property type="entry name" value="PRK00823.1-2"/>
    <property type="match status" value="1"/>
</dbReference>
<evidence type="ECO:0000313" key="5">
    <source>
        <dbReference type="EMBL" id="SVA69366.1"/>
    </source>
</evidence>
<dbReference type="InterPro" id="IPR036428">
    <property type="entry name" value="PCD_sf"/>
</dbReference>
<evidence type="ECO:0000256" key="4">
    <source>
        <dbReference type="ARBA" id="ARBA00023239"/>
    </source>
</evidence>
<comment type="similarity">
    <text evidence="2">Belongs to the pterin-4-alpha-carbinolamine dehydratase family.</text>
</comment>
<evidence type="ECO:0000256" key="2">
    <source>
        <dbReference type="ARBA" id="ARBA00006472"/>
    </source>
</evidence>
<dbReference type="GO" id="GO:0008124">
    <property type="term" value="F:4-alpha-hydroxytetrahydrobiopterin dehydratase activity"/>
    <property type="evidence" value="ECO:0007669"/>
    <property type="project" value="UniProtKB-EC"/>
</dbReference>
<dbReference type="AlphaFoldDB" id="A0A381XX61"/>
<accession>A0A381XX61</accession>
<evidence type="ECO:0000256" key="1">
    <source>
        <dbReference type="ARBA" id="ARBA00001554"/>
    </source>
</evidence>
<dbReference type="HAMAP" id="MF_00434">
    <property type="entry name" value="Pterin_4_alpha"/>
    <property type="match status" value="1"/>
</dbReference>